<evidence type="ECO:0000313" key="2">
    <source>
        <dbReference type="Proteomes" id="UP001062846"/>
    </source>
</evidence>
<organism evidence="1 2">
    <name type="scientific">Rhododendron molle</name>
    <name type="common">Chinese azalea</name>
    <name type="synonym">Azalea mollis</name>
    <dbReference type="NCBI Taxonomy" id="49168"/>
    <lineage>
        <taxon>Eukaryota</taxon>
        <taxon>Viridiplantae</taxon>
        <taxon>Streptophyta</taxon>
        <taxon>Embryophyta</taxon>
        <taxon>Tracheophyta</taxon>
        <taxon>Spermatophyta</taxon>
        <taxon>Magnoliopsida</taxon>
        <taxon>eudicotyledons</taxon>
        <taxon>Gunneridae</taxon>
        <taxon>Pentapetalae</taxon>
        <taxon>asterids</taxon>
        <taxon>Ericales</taxon>
        <taxon>Ericaceae</taxon>
        <taxon>Ericoideae</taxon>
        <taxon>Rhodoreae</taxon>
        <taxon>Rhododendron</taxon>
    </lineage>
</organism>
<proteinExistence type="predicted"/>
<reference evidence="1" key="1">
    <citation type="submission" date="2022-02" db="EMBL/GenBank/DDBJ databases">
        <title>Plant Genome Project.</title>
        <authorList>
            <person name="Zhang R.-G."/>
        </authorList>
    </citation>
    <scope>NUCLEOTIDE SEQUENCE</scope>
    <source>
        <strain evidence="1">AT1</strain>
    </source>
</reference>
<name>A0ACC0MC27_RHOML</name>
<comment type="caution">
    <text evidence="1">The sequence shown here is derived from an EMBL/GenBank/DDBJ whole genome shotgun (WGS) entry which is preliminary data.</text>
</comment>
<sequence>MAAPSSSTRTPTLSQARTNPPQIKISNVQTCDSGLGHRLQRRENTHTVFFSLFFREVDVLLCSSSI</sequence>
<accession>A0ACC0MC27</accession>
<protein>
    <submittedName>
        <fullName evidence="1">Uncharacterized protein</fullName>
    </submittedName>
</protein>
<keyword evidence="2" id="KW-1185">Reference proteome</keyword>
<dbReference type="Proteomes" id="UP001062846">
    <property type="component" value="Chromosome 9"/>
</dbReference>
<dbReference type="EMBL" id="CM046396">
    <property type="protein sequence ID" value="KAI8538608.1"/>
    <property type="molecule type" value="Genomic_DNA"/>
</dbReference>
<gene>
    <name evidence="1" type="ORF">RHMOL_Rhmol09G0117300</name>
</gene>
<evidence type="ECO:0000313" key="1">
    <source>
        <dbReference type="EMBL" id="KAI8538608.1"/>
    </source>
</evidence>